<evidence type="ECO:0000313" key="5">
    <source>
        <dbReference type="EMBL" id="MBK1834257.1"/>
    </source>
</evidence>
<evidence type="ECO:0000256" key="3">
    <source>
        <dbReference type="ARBA" id="ARBA00023163"/>
    </source>
</evidence>
<dbReference type="GO" id="GO:0003700">
    <property type="term" value="F:DNA-binding transcription factor activity"/>
    <property type="evidence" value="ECO:0007669"/>
    <property type="project" value="InterPro"/>
</dbReference>
<dbReference type="GO" id="GO:0043565">
    <property type="term" value="F:sequence-specific DNA binding"/>
    <property type="evidence" value="ECO:0007669"/>
    <property type="project" value="InterPro"/>
</dbReference>
<sequence length="250" mass="28644">MSAEDIVSRWLEDVRPGTVRELFEYLPNMLYFAKDAELRLMSGNRAFVQRCGFQSEAELVGKRDHEIFRAELAEKYSQDDRLVIASGKAITGIVELFPNQMGDPEWFVTDKVPLFNRSGEVAGLCGMVRSFKGAQAEIQPYLNLAPVIDYLSENYAEKVSVHELAKMAGLSVRQLERRFSETFQTTPKQYLIKLRVLRACDLLSSTTKPITEIALDVGFYDHSSFSKKFTQMMSLSPREYRGRFRRGKKK</sequence>
<dbReference type="SMART" id="SM00342">
    <property type="entry name" value="HTH_ARAC"/>
    <property type="match status" value="1"/>
</dbReference>
<keyword evidence="6" id="KW-1185">Reference proteome</keyword>
<evidence type="ECO:0000313" key="6">
    <source>
        <dbReference type="Proteomes" id="UP000604083"/>
    </source>
</evidence>
<accession>A0A934VMG4</accession>
<proteinExistence type="predicted"/>
<name>A0A934VMG4_9BACT</name>
<dbReference type="PROSITE" id="PS00041">
    <property type="entry name" value="HTH_ARAC_FAMILY_1"/>
    <property type="match status" value="1"/>
</dbReference>
<dbReference type="InterPro" id="IPR013656">
    <property type="entry name" value="PAS_4"/>
</dbReference>
<dbReference type="PANTHER" id="PTHR46796">
    <property type="entry name" value="HTH-TYPE TRANSCRIPTIONAL ACTIVATOR RHAS-RELATED"/>
    <property type="match status" value="1"/>
</dbReference>
<dbReference type="InterPro" id="IPR018060">
    <property type="entry name" value="HTH_AraC"/>
</dbReference>
<dbReference type="Pfam" id="PF08448">
    <property type="entry name" value="PAS_4"/>
    <property type="match status" value="1"/>
</dbReference>
<comment type="caution">
    <text evidence="5">The sequence shown here is derived from an EMBL/GenBank/DDBJ whole genome shotgun (WGS) entry which is preliminary data.</text>
</comment>
<dbReference type="RefSeq" id="WP_200391691.1">
    <property type="nucleotide sequence ID" value="NZ_JAENIO010000020.1"/>
</dbReference>
<keyword evidence="2" id="KW-0238">DNA-binding</keyword>
<dbReference type="InterPro" id="IPR035965">
    <property type="entry name" value="PAS-like_dom_sf"/>
</dbReference>
<dbReference type="SUPFAM" id="SSF46689">
    <property type="entry name" value="Homeodomain-like"/>
    <property type="match status" value="2"/>
</dbReference>
<dbReference type="InterPro" id="IPR018062">
    <property type="entry name" value="HTH_AraC-typ_CS"/>
</dbReference>
<keyword evidence="3" id="KW-0804">Transcription</keyword>
<dbReference type="PROSITE" id="PS01124">
    <property type="entry name" value="HTH_ARAC_FAMILY_2"/>
    <property type="match status" value="1"/>
</dbReference>
<protein>
    <submittedName>
        <fullName evidence="5">AraC family transcriptional regulator</fullName>
    </submittedName>
</protein>
<dbReference type="Gene3D" id="3.30.450.20">
    <property type="entry name" value="PAS domain"/>
    <property type="match status" value="1"/>
</dbReference>
<gene>
    <name evidence="5" type="ORF">JIN78_09315</name>
</gene>
<dbReference type="SUPFAM" id="SSF55785">
    <property type="entry name" value="PYP-like sensor domain (PAS domain)"/>
    <property type="match status" value="1"/>
</dbReference>
<evidence type="ECO:0000256" key="1">
    <source>
        <dbReference type="ARBA" id="ARBA00023015"/>
    </source>
</evidence>
<dbReference type="Gene3D" id="1.10.10.60">
    <property type="entry name" value="Homeodomain-like"/>
    <property type="match status" value="1"/>
</dbReference>
<reference evidence="5" key="1">
    <citation type="submission" date="2021-01" db="EMBL/GenBank/DDBJ databases">
        <title>Modified the classification status of verrucomicrobia.</title>
        <authorList>
            <person name="Feng X."/>
        </authorList>
    </citation>
    <scope>NUCLEOTIDE SEQUENCE</scope>
    <source>
        <strain evidence="5">KCTC 12986</strain>
    </source>
</reference>
<dbReference type="AlphaFoldDB" id="A0A934VMG4"/>
<evidence type="ECO:0000259" key="4">
    <source>
        <dbReference type="PROSITE" id="PS01124"/>
    </source>
</evidence>
<feature type="domain" description="HTH araC/xylS-type" evidence="4">
    <location>
        <begin position="145"/>
        <end position="243"/>
    </location>
</feature>
<dbReference type="EMBL" id="JAENIO010000020">
    <property type="protein sequence ID" value="MBK1834257.1"/>
    <property type="molecule type" value="Genomic_DNA"/>
</dbReference>
<dbReference type="PANTHER" id="PTHR46796:SF13">
    <property type="entry name" value="HTH-TYPE TRANSCRIPTIONAL ACTIVATOR RHAS"/>
    <property type="match status" value="1"/>
</dbReference>
<dbReference type="InterPro" id="IPR050204">
    <property type="entry name" value="AraC_XylS_family_regulators"/>
</dbReference>
<dbReference type="Pfam" id="PF12833">
    <property type="entry name" value="HTH_18"/>
    <property type="match status" value="1"/>
</dbReference>
<dbReference type="PRINTS" id="PR00032">
    <property type="entry name" value="HTHARAC"/>
</dbReference>
<keyword evidence="1" id="KW-0805">Transcription regulation</keyword>
<dbReference type="InterPro" id="IPR009057">
    <property type="entry name" value="Homeodomain-like_sf"/>
</dbReference>
<dbReference type="Proteomes" id="UP000604083">
    <property type="component" value="Unassembled WGS sequence"/>
</dbReference>
<dbReference type="InterPro" id="IPR020449">
    <property type="entry name" value="Tscrpt_reg_AraC-type_HTH"/>
</dbReference>
<evidence type="ECO:0000256" key="2">
    <source>
        <dbReference type="ARBA" id="ARBA00023125"/>
    </source>
</evidence>
<organism evidence="5 6">
    <name type="scientific">Roseibacillus ishigakijimensis</name>
    <dbReference type="NCBI Taxonomy" id="454146"/>
    <lineage>
        <taxon>Bacteria</taxon>
        <taxon>Pseudomonadati</taxon>
        <taxon>Verrucomicrobiota</taxon>
        <taxon>Verrucomicrobiia</taxon>
        <taxon>Verrucomicrobiales</taxon>
        <taxon>Verrucomicrobiaceae</taxon>
        <taxon>Roseibacillus</taxon>
    </lineage>
</organism>